<organism evidence="4 5">
    <name type="scientific">Strongylus vulgaris</name>
    <name type="common">Blood worm</name>
    <dbReference type="NCBI Taxonomy" id="40348"/>
    <lineage>
        <taxon>Eukaryota</taxon>
        <taxon>Metazoa</taxon>
        <taxon>Ecdysozoa</taxon>
        <taxon>Nematoda</taxon>
        <taxon>Chromadorea</taxon>
        <taxon>Rhabditida</taxon>
        <taxon>Rhabditina</taxon>
        <taxon>Rhabditomorpha</taxon>
        <taxon>Strongyloidea</taxon>
        <taxon>Strongylidae</taxon>
        <taxon>Strongylus</taxon>
    </lineage>
</organism>
<dbReference type="Pfam" id="PF10482">
    <property type="entry name" value="CtIP_N"/>
    <property type="match status" value="1"/>
</dbReference>
<dbReference type="EMBL" id="UYYB01009148">
    <property type="protein sequence ID" value="VDM68540.1"/>
    <property type="molecule type" value="Genomic_DNA"/>
</dbReference>
<dbReference type="InterPro" id="IPR019518">
    <property type="entry name" value="CtIP_N"/>
</dbReference>
<feature type="compositionally biased region" description="Basic and acidic residues" evidence="2">
    <location>
        <begin position="1"/>
        <end position="10"/>
    </location>
</feature>
<keyword evidence="1" id="KW-0175">Coiled coil</keyword>
<feature type="region of interest" description="Disordered" evidence="2">
    <location>
        <begin position="1"/>
        <end position="20"/>
    </location>
</feature>
<reference evidence="4 5" key="1">
    <citation type="submission" date="2018-11" db="EMBL/GenBank/DDBJ databases">
        <authorList>
            <consortium name="Pathogen Informatics"/>
        </authorList>
    </citation>
    <scope>NUCLEOTIDE SEQUENCE [LARGE SCALE GENOMIC DNA]</scope>
</reference>
<evidence type="ECO:0000256" key="2">
    <source>
        <dbReference type="SAM" id="MobiDB-lite"/>
    </source>
</evidence>
<evidence type="ECO:0000256" key="1">
    <source>
        <dbReference type="SAM" id="Coils"/>
    </source>
</evidence>
<dbReference type="OrthoDB" id="10488622at2759"/>
<evidence type="ECO:0000259" key="3">
    <source>
        <dbReference type="Pfam" id="PF10482"/>
    </source>
</evidence>
<evidence type="ECO:0000313" key="4">
    <source>
        <dbReference type="EMBL" id="VDM68540.1"/>
    </source>
</evidence>
<dbReference type="AlphaFoldDB" id="A0A3P7I6S3"/>
<feature type="domain" description="DNA endonuclease Ctp1 N-terminal" evidence="3">
    <location>
        <begin position="35"/>
        <end position="146"/>
    </location>
</feature>
<keyword evidence="5" id="KW-1185">Reference proteome</keyword>
<accession>A0A3P7I6S3</accession>
<feature type="coiled-coil region" evidence="1">
    <location>
        <begin position="41"/>
        <end position="191"/>
    </location>
</feature>
<dbReference type="Gene3D" id="1.10.287.1490">
    <property type="match status" value="1"/>
</dbReference>
<gene>
    <name evidence="4" type="ORF">SVUK_LOCUS3538</name>
</gene>
<dbReference type="Proteomes" id="UP000270094">
    <property type="component" value="Unassembled WGS sequence"/>
</dbReference>
<sequence length="201" mass="23306">MMSHIEEEHLSAAQGDRMVQTDASSLGEELEKMQTSFNEFKERHDAEVMQLNDHIRELVKEKENLESRRVEFEHERAALKEQISVLNEQVRQLTELVAAEKERCNEALNSLKQNTTDYEEKAAALMFDLEEKTNNVTRLEEELEEAKKMEAELQSRLKASHEHSEQLENQIGSLKAELNQANTSLAEERAQGDRYVCFRLT</sequence>
<evidence type="ECO:0000313" key="5">
    <source>
        <dbReference type="Proteomes" id="UP000270094"/>
    </source>
</evidence>
<protein>
    <recommendedName>
        <fullName evidence="3">DNA endonuclease Ctp1 N-terminal domain-containing protein</fullName>
    </recommendedName>
</protein>
<proteinExistence type="predicted"/>
<name>A0A3P7I6S3_STRVU</name>